<feature type="non-terminal residue" evidence="1">
    <location>
        <position position="84"/>
    </location>
</feature>
<name>A0A9X3HZG8_9VIBR</name>
<keyword evidence="2" id="KW-1185">Reference proteome</keyword>
<evidence type="ECO:0008006" key="3">
    <source>
        <dbReference type="Google" id="ProtNLM"/>
    </source>
</evidence>
<protein>
    <recommendedName>
        <fullName evidence="3">Bacterial Ig-like domain-containing protein</fullName>
    </recommendedName>
</protein>
<evidence type="ECO:0000313" key="1">
    <source>
        <dbReference type="EMBL" id="MCW8349399.1"/>
    </source>
</evidence>
<comment type="caution">
    <text evidence="1">The sequence shown here is derived from an EMBL/GenBank/DDBJ whole genome shotgun (WGS) entry which is preliminary data.</text>
</comment>
<gene>
    <name evidence="1" type="ORF">MD535_25850</name>
</gene>
<dbReference type="EMBL" id="JAKRRY010000171">
    <property type="protein sequence ID" value="MCW8349399.1"/>
    <property type="molecule type" value="Genomic_DNA"/>
</dbReference>
<dbReference type="Gene3D" id="2.60.40.10">
    <property type="entry name" value="Immunoglobulins"/>
    <property type="match status" value="1"/>
</dbReference>
<dbReference type="InterPro" id="IPR013783">
    <property type="entry name" value="Ig-like_fold"/>
</dbReference>
<sequence>MSVVASDSVGGKTSEVAVAVTADGSWSLSLDMSGLQDGAITLSVSGTNNLGAVATTVTDSSVSMSRLKPTLTGATFNPTHQAIG</sequence>
<dbReference type="Proteomes" id="UP001155587">
    <property type="component" value="Unassembled WGS sequence"/>
</dbReference>
<proteinExistence type="predicted"/>
<organism evidence="1 2">
    <name type="scientific">Vibrio qingdaonensis</name>
    <dbReference type="NCBI Taxonomy" id="2829491"/>
    <lineage>
        <taxon>Bacteria</taxon>
        <taxon>Pseudomonadati</taxon>
        <taxon>Pseudomonadota</taxon>
        <taxon>Gammaproteobacteria</taxon>
        <taxon>Vibrionales</taxon>
        <taxon>Vibrionaceae</taxon>
        <taxon>Vibrio</taxon>
    </lineage>
</organism>
<reference evidence="1" key="1">
    <citation type="submission" date="2022-02" db="EMBL/GenBank/DDBJ databases">
        <title>Vibrio sp. nov, a new bacterium isolated from seawater.</title>
        <authorList>
            <person name="Yuan Y."/>
        </authorList>
    </citation>
    <scope>NUCLEOTIDE SEQUENCE</scope>
    <source>
        <strain evidence="1">ZSDZ65</strain>
    </source>
</reference>
<accession>A0A9X3HZG8</accession>
<evidence type="ECO:0000313" key="2">
    <source>
        <dbReference type="Proteomes" id="UP001155587"/>
    </source>
</evidence>
<dbReference type="AlphaFoldDB" id="A0A9X3HZG8"/>